<dbReference type="Proteomes" id="UP000756132">
    <property type="component" value="Chromosome 4"/>
</dbReference>
<protein>
    <submittedName>
        <fullName evidence="2">Uncharacterized protein</fullName>
    </submittedName>
</protein>
<dbReference type="AlphaFoldDB" id="A0A9Q8LG35"/>
<feature type="compositionally biased region" description="Gly residues" evidence="1">
    <location>
        <begin position="139"/>
        <end position="149"/>
    </location>
</feature>
<dbReference type="KEGG" id="ffu:CLAFUR5_05323"/>
<gene>
    <name evidence="2" type="ORF">CLAFUR5_05323</name>
</gene>
<proteinExistence type="predicted"/>
<organism evidence="2 3">
    <name type="scientific">Passalora fulva</name>
    <name type="common">Tomato leaf mold</name>
    <name type="synonym">Cladosporium fulvum</name>
    <dbReference type="NCBI Taxonomy" id="5499"/>
    <lineage>
        <taxon>Eukaryota</taxon>
        <taxon>Fungi</taxon>
        <taxon>Dikarya</taxon>
        <taxon>Ascomycota</taxon>
        <taxon>Pezizomycotina</taxon>
        <taxon>Dothideomycetes</taxon>
        <taxon>Dothideomycetidae</taxon>
        <taxon>Mycosphaerellales</taxon>
        <taxon>Mycosphaerellaceae</taxon>
        <taxon>Fulvia</taxon>
    </lineage>
</organism>
<keyword evidence="3" id="KW-1185">Reference proteome</keyword>
<reference evidence="2" key="2">
    <citation type="journal article" date="2022" name="Microb. Genom.">
        <title>A chromosome-scale genome assembly of the tomato pathogen Cladosporium fulvum reveals a compartmentalized genome architecture and the presence of a dispensable chromosome.</title>
        <authorList>
            <person name="Zaccaron A.Z."/>
            <person name="Chen L.H."/>
            <person name="Samaras A."/>
            <person name="Stergiopoulos I."/>
        </authorList>
    </citation>
    <scope>NUCLEOTIDE SEQUENCE</scope>
    <source>
        <strain evidence="2">Race5_Kim</strain>
    </source>
</reference>
<feature type="region of interest" description="Disordered" evidence="1">
    <location>
        <begin position="56"/>
        <end position="89"/>
    </location>
</feature>
<accession>A0A9Q8LG35</accession>
<name>A0A9Q8LG35_PASFU</name>
<feature type="compositionally biased region" description="Basic and acidic residues" evidence="1">
    <location>
        <begin position="56"/>
        <end position="70"/>
    </location>
</feature>
<evidence type="ECO:0000313" key="2">
    <source>
        <dbReference type="EMBL" id="UJO16789.1"/>
    </source>
</evidence>
<dbReference type="RefSeq" id="XP_047761155.1">
    <property type="nucleotide sequence ID" value="XM_047904471.1"/>
</dbReference>
<sequence length="416" mass="47139">MLPEIESKHHITFPVPISSNSHLTNVRIFEKYVYDKKHNPDGIIDEKWAAEIQHERHPEQGMKKTSNLRDNHHHSWKKSKAEALRNVSPWDAKGNRQAYSDEELAKIPAEDALIEATRAFRRATGAIDEEEEDIDGGAEEVGGTGGEGAEGSSSNARGDDQRAADDNHQSTAPGRGSDDVSGNDGEQVVEEGDGVAGGDLEVVGARHTPKLPMVHISDLKWNWFDSNSFWIEYIGQPDEVFVDADSEIAQFGGQLFETEQDPEVFQDVMVYDRNVCDECFGDAELPGRDENKIVNFDGRKGLAWCHGLRNADVRLPRNVLMANRIYEFAPGFLQMYDEHTGEKDWKKNFHLTKVKLEDETVVDCWICKTDTCDWCKDFDKRTDEDVVRMIEAFREQYEGEESDEDVQMKDVLGWTV</sequence>
<dbReference type="GeneID" id="71985201"/>
<feature type="compositionally biased region" description="Acidic residues" evidence="1">
    <location>
        <begin position="127"/>
        <end position="138"/>
    </location>
</feature>
<feature type="compositionally biased region" description="Basic and acidic residues" evidence="1">
    <location>
        <begin position="157"/>
        <end position="168"/>
    </location>
</feature>
<dbReference type="EMBL" id="CP090166">
    <property type="protein sequence ID" value="UJO16789.1"/>
    <property type="molecule type" value="Genomic_DNA"/>
</dbReference>
<evidence type="ECO:0000313" key="3">
    <source>
        <dbReference type="Proteomes" id="UP000756132"/>
    </source>
</evidence>
<reference evidence="2" key="1">
    <citation type="submission" date="2021-12" db="EMBL/GenBank/DDBJ databases">
        <authorList>
            <person name="Zaccaron A."/>
            <person name="Stergiopoulos I."/>
        </authorList>
    </citation>
    <scope>NUCLEOTIDE SEQUENCE</scope>
    <source>
        <strain evidence="2">Race5_Kim</strain>
    </source>
</reference>
<feature type="region of interest" description="Disordered" evidence="1">
    <location>
        <begin position="124"/>
        <end position="197"/>
    </location>
</feature>
<evidence type="ECO:0000256" key="1">
    <source>
        <dbReference type="SAM" id="MobiDB-lite"/>
    </source>
</evidence>